<protein>
    <recommendedName>
        <fullName evidence="4">PI31 proteasome regulator N-terminal domain-containing protein</fullName>
    </recommendedName>
</protein>
<comment type="caution">
    <text evidence="5">The sequence shown here is derived from an EMBL/GenBank/DDBJ whole genome shotgun (WGS) entry which is preliminary data.</text>
</comment>
<dbReference type="Pfam" id="PF11566">
    <property type="entry name" value="PI31_Prot_N"/>
    <property type="match status" value="1"/>
</dbReference>
<keyword evidence="2" id="KW-0647">Proteasome</keyword>
<dbReference type="PANTHER" id="PTHR13266">
    <property type="entry name" value="PROTEASOME INHIBITOR"/>
    <property type="match status" value="1"/>
</dbReference>
<dbReference type="OrthoDB" id="68090at2759"/>
<dbReference type="GO" id="GO:0070628">
    <property type="term" value="F:proteasome binding"/>
    <property type="evidence" value="ECO:0007669"/>
    <property type="project" value="InterPro"/>
</dbReference>
<evidence type="ECO:0000259" key="4">
    <source>
        <dbReference type="Pfam" id="PF11566"/>
    </source>
</evidence>
<evidence type="ECO:0000313" key="6">
    <source>
        <dbReference type="Proteomes" id="UP000028582"/>
    </source>
</evidence>
<gene>
    <name evidence="5" type="ORF">F444_10066</name>
</gene>
<dbReference type="Gene3D" id="3.40.1000.30">
    <property type="match status" value="1"/>
</dbReference>
<evidence type="ECO:0000313" key="5">
    <source>
        <dbReference type="EMBL" id="ETO74115.1"/>
    </source>
</evidence>
<dbReference type="InterPro" id="IPR021625">
    <property type="entry name" value="PI31_Prot_N"/>
</dbReference>
<dbReference type="InterPro" id="IPR045128">
    <property type="entry name" value="PI31-like"/>
</dbReference>
<dbReference type="EMBL" id="ANJA01001828">
    <property type="protein sequence ID" value="ETO74115.1"/>
    <property type="molecule type" value="Genomic_DNA"/>
</dbReference>
<dbReference type="GO" id="GO:0043161">
    <property type="term" value="P:proteasome-mediated ubiquitin-dependent protein catabolic process"/>
    <property type="evidence" value="ECO:0007669"/>
    <property type="project" value="InterPro"/>
</dbReference>
<evidence type="ECO:0000256" key="1">
    <source>
        <dbReference type="ARBA" id="ARBA00006405"/>
    </source>
</evidence>
<evidence type="ECO:0000256" key="3">
    <source>
        <dbReference type="SAM" id="MobiDB-lite"/>
    </source>
</evidence>
<dbReference type="AlphaFoldDB" id="A0A081A5F4"/>
<evidence type="ECO:0000256" key="2">
    <source>
        <dbReference type="ARBA" id="ARBA00022942"/>
    </source>
</evidence>
<name>A0A081A5F4_PHYNI</name>
<dbReference type="GO" id="GO:0004866">
    <property type="term" value="F:endopeptidase inhibitor activity"/>
    <property type="evidence" value="ECO:0007669"/>
    <property type="project" value="InterPro"/>
</dbReference>
<feature type="region of interest" description="Disordered" evidence="3">
    <location>
        <begin position="197"/>
        <end position="238"/>
    </location>
</feature>
<reference evidence="5 6" key="1">
    <citation type="submission" date="2013-11" db="EMBL/GenBank/DDBJ databases">
        <title>The Genome Sequence of Phytophthora parasitica P1976.</title>
        <authorList>
            <consortium name="The Broad Institute Genomics Platform"/>
            <person name="Russ C."/>
            <person name="Tyler B."/>
            <person name="Panabieres F."/>
            <person name="Shan W."/>
            <person name="Tripathy S."/>
            <person name="Grunwald N."/>
            <person name="Machado M."/>
            <person name="Johnson C.S."/>
            <person name="Walker B."/>
            <person name="Young S."/>
            <person name="Zeng Q."/>
            <person name="Gargeya S."/>
            <person name="Fitzgerald M."/>
            <person name="Haas B."/>
            <person name="Abouelleil A."/>
            <person name="Allen A.W."/>
            <person name="Alvarado L."/>
            <person name="Arachchi H.M."/>
            <person name="Berlin A.M."/>
            <person name="Chapman S.B."/>
            <person name="Gainer-Dewar J."/>
            <person name="Goldberg J."/>
            <person name="Griggs A."/>
            <person name="Gujja S."/>
            <person name="Hansen M."/>
            <person name="Howarth C."/>
            <person name="Imamovic A."/>
            <person name="Ireland A."/>
            <person name="Larimer J."/>
            <person name="McCowan C."/>
            <person name="Murphy C."/>
            <person name="Pearson M."/>
            <person name="Poon T.W."/>
            <person name="Priest M."/>
            <person name="Roberts A."/>
            <person name="Saif S."/>
            <person name="Shea T."/>
            <person name="Sisk P."/>
            <person name="Sykes S."/>
            <person name="Wortman J."/>
            <person name="Nusbaum C."/>
            <person name="Birren B."/>
        </authorList>
    </citation>
    <scope>NUCLEOTIDE SEQUENCE [LARGE SCALE GENOMIC DNA]</scope>
    <source>
        <strain evidence="5 6">P1976</strain>
    </source>
</reference>
<proteinExistence type="inferred from homology"/>
<accession>A0A081A5F4</accession>
<organism evidence="5 6">
    <name type="scientific">Phytophthora nicotianae P1976</name>
    <dbReference type="NCBI Taxonomy" id="1317066"/>
    <lineage>
        <taxon>Eukaryota</taxon>
        <taxon>Sar</taxon>
        <taxon>Stramenopiles</taxon>
        <taxon>Oomycota</taxon>
        <taxon>Peronosporomycetes</taxon>
        <taxon>Peronosporales</taxon>
        <taxon>Peronosporaceae</taxon>
        <taxon>Phytophthora</taxon>
    </lineage>
</organism>
<dbReference type="Proteomes" id="UP000028582">
    <property type="component" value="Unassembled WGS sequence"/>
</dbReference>
<feature type="region of interest" description="Disordered" evidence="3">
    <location>
        <begin position="290"/>
        <end position="350"/>
    </location>
</feature>
<sequence>MADEQLQRDQAQLRAAINDVSSEALKTHMLEALSAFDASTSFVQSSSAAERAQSESDKNDIVAVKLREKEVTVQKPRDALFVVIHALLLEAGYELSARASSEFVLPENWDANSANGLFNAAYIHPNDDSIKFSLQGLFVGGKFEVYISDDKDHTHSIELSVDQFVAVGGSTGPMSAADLLLNLKTLREKFTPFAESIRPTKKKEATPAVSSPGFVRPSDRDDRGHGVPAPTRIPPVGGGDAFPPGLGGGNPDMLVGPNHPLFGHRGDPSVGPVPGARFDPFGPPIDPLGPTGGFRPPSRGPAPTMPFGGPGPDHLRMPRDDDMDPGFGFRGGSRGGGGFSQPFGSDHSFF</sequence>
<comment type="similarity">
    <text evidence="1">Belongs to the proteasome inhibitor PI31 family.</text>
</comment>
<dbReference type="GO" id="GO:0000502">
    <property type="term" value="C:proteasome complex"/>
    <property type="evidence" value="ECO:0007669"/>
    <property type="project" value="UniProtKB-KW"/>
</dbReference>
<dbReference type="PANTHER" id="PTHR13266:SF1">
    <property type="entry name" value="PROTEASOME INHIBITOR PI31 SUBUNIT"/>
    <property type="match status" value="1"/>
</dbReference>
<feature type="compositionally biased region" description="Gly residues" evidence="3">
    <location>
        <begin position="328"/>
        <end position="339"/>
    </location>
</feature>
<feature type="domain" description="PI31 proteasome regulator N-terminal" evidence="4">
    <location>
        <begin position="72"/>
        <end position="166"/>
    </location>
</feature>